<dbReference type="HAMAP" id="MF_00558">
    <property type="entry name" value="Succ_CoA_beta"/>
    <property type="match status" value="1"/>
</dbReference>
<keyword evidence="4 10" id="KW-0479">Metal-binding</keyword>
<feature type="binding site" evidence="10">
    <location>
        <position position="198"/>
    </location>
    <ligand>
        <name>Mg(2+)</name>
        <dbReference type="ChEBI" id="CHEBI:18420"/>
    </ligand>
</feature>
<dbReference type="PIRSF" id="PIRSF001554">
    <property type="entry name" value="SucCS_beta"/>
    <property type="match status" value="1"/>
</dbReference>
<sequence length="403" mass="43783">MKILASYGINTPKGDVATTPTEVERVAASLKTEDCVIKAQVLAGGRGKGHFESGLVGGVRVVHSPTEARMFAEKMLGQRLFTKQTGNQGRMCNALYVVERLFVRREYYFAILMDRAHGGPVLVASPQGGMDIEAVAEETPEAIYSYPVDINQGLTMEKARQVATDLGFTGNQVDDAANTFLKLYKMFIEKDATMVEINPLALSSDNDVLCMDAKINFDDNAQFRQPDVFKKRDPTQEDVREVAASEFDLNYIGLDGSIGCLVNGAGLAMATMDIIKLHGGSPANFLDVGGSATERQVTEAFKIISSDPHVQAILVNIFGGIMRCDTIAQGIITAVNQLNLNIPLVVRLQGTRVAEAKELIANSGLKIISCDDLDKAAKTAVNMSQIWEMAKKSNINVKFELPL</sequence>
<dbReference type="SUPFAM" id="SSF56059">
    <property type="entry name" value="Glutathione synthetase ATP-binding domain-like"/>
    <property type="match status" value="1"/>
</dbReference>
<keyword evidence="5 10" id="KW-0547">Nucleotide-binding</keyword>
<feature type="binding site" evidence="10">
    <location>
        <begin position="45"/>
        <end position="47"/>
    </location>
    <ligand>
        <name>ATP</name>
        <dbReference type="ChEBI" id="CHEBI:30616"/>
    </ligand>
</feature>
<comment type="cofactor">
    <cofactor evidence="10">
        <name>Mg(2+)</name>
        <dbReference type="ChEBI" id="CHEBI:18420"/>
    </cofactor>
    <text evidence="10">Binds 1 Mg(2+) ion per subunit.</text>
</comment>
<comment type="pathway">
    <text evidence="1 10">Carbohydrate metabolism; tricarboxylic acid cycle; succinate from succinyl-CoA (ligase route): step 1/1.</text>
</comment>
<dbReference type="InterPro" id="IPR013650">
    <property type="entry name" value="ATP-grasp_succ-CoA_synth-type"/>
</dbReference>
<feature type="domain" description="ATP-grasp fold succinyl-CoA synthetase-type" evidence="13">
    <location>
        <begin position="2"/>
        <end position="201"/>
    </location>
</feature>
<keyword evidence="15" id="KW-1185">Reference proteome</keyword>
<dbReference type="GO" id="GO:0006104">
    <property type="term" value="P:succinyl-CoA metabolic process"/>
    <property type="evidence" value="ECO:0007669"/>
    <property type="project" value="TreeGrafter"/>
</dbReference>
<comment type="catalytic activity">
    <reaction evidence="10">
        <text>succinate + ATP + CoA = succinyl-CoA + ADP + phosphate</text>
        <dbReference type="Rhea" id="RHEA:17661"/>
        <dbReference type="ChEBI" id="CHEBI:30031"/>
        <dbReference type="ChEBI" id="CHEBI:30616"/>
        <dbReference type="ChEBI" id="CHEBI:43474"/>
        <dbReference type="ChEBI" id="CHEBI:57287"/>
        <dbReference type="ChEBI" id="CHEBI:57292"/>
        <dbReference type="ChEBI" id="CHEBI:456216"/>
        <dbReference type="EC" id="6.2.1.5"/>
    </reaction>
</comment>
<evidence type="ECO:0000313" key="15">
    <source>
        <dbReference type="Proteomes" id="UP000030693"/>
    </source>
</evidence>
<evidence type="ECO:0000313" key="14">
    <source>
        <dbReference type="EMBL" id="KCV67636.1"/>
    </source>
</evidence>
<dbReference type="GO" id="GO:0006099">
    <property type="term" value="P:tricarboxylic acid cycle"/>
    <property type="evidence" value="ECO:0007669"/>
    <property type="project" value="UniProtKB-UniRule"/>
</dbReference>
<keyword evidence="2 10" id="KW-0816">Tricarboxylic acid cycle</keyword>
<evidence type="ECO:0000256" key="10">
    <source>
        <dbReference type="HAMAP-Rule" id="MF_03219"/>
    </source>
</evidence>
<dbReference type="PANTHER" id="PTHR11815:SF1">
    <property type="entry name" value="SUCCINATE--COA LIGASE [ADP-FORMING] SUBUNIT BETA, MITOCHONDRIAL"/>
    <property type="match status" value="1"/>
</dbReference>
<name>A0A058Z0H9_FONAL</name>
<comment type="function">
    <text evidence="10">Succinyl-CoA synthetase functions in the citric acid cycle (TCA), coupling the hydrolysis of succinyl-CoA to the synthesis of ATP and thus represents the only step of substrate-level phosphorylation in the TCA. The beta subunit provides nucleotide specificity of the enzyme and binds the substrate succinate, while the binding sites for coenzyme A and phosphate are found in the alpha subunit.</text>
</comment>
<dbReference type="EC" id="6.2.1.5" evidence="10"/>
<evidence type="ECO:0000256" key="8">
    <source>
        <dbReference type="ARBA" id="ARBA00022946"/>
    </source>
</evidence>
<evidence type="ECO:0000256" key="2">
    <source>
        <dbReference type="ARBA" id="ARBA00022532"/>
    </source>
</evidence>
<dbReference type="Pfam" id="PF08442">
    <property type="entry name" value="ATP-grasp_2"/>
    <property type="match status" value="1"/>
</dbReference>
<dbReference type="OMA" id="ITACDEV"/>
<dbReference type="Proteomes" id="UP000030693">
    <property type="component" value="Unassembled WGS sequence"/>
</dbReference>
<keyword evidence="7 10" id="KW-0460">Magnesium</keyword>
<dbReference type="InterPro" id="IPR005809">
    <property type="entry name" value="Succ_CoA_ligase-like_bsu"/>
</dbReference>
<dbReference type="SUPFAM" id="SSF52210">
    <property type="entry name" value="Succinyl-CoA synthetase domains"/>
    <property type="match status" value="1"/>
</dbReference>
<feature type="binding site" evidence="10">
    <location>
        <position position="263"/>
    </location>
    <ligand>
        <name>substrate</name>
        <note>ligand shared with subunit alpha</note>
    </ligand>
</feature>
<organism evidence="14">
    <name type="scientific">Fonticula alba</name>
    <name type="common">Slime mold</name>
    <dbReference type="NCBI Taxonomy" id="691883"/>
    <lineage>
        <taxon>Eukaryota</taxon>
        <taxon>Rotosphaerida</taxon>
        <taxon>Fonticulaceae</taxon>
        <taxon>Fonticula</taxon>
    </lineage>
</organism>
<dbReference type="GeneID" id="20530648"/>
<dbReference type="STRING" id="691883.A0A058Z0H9"/>
<evidence type="ECO:0000256" key="1">
    <source>
        <dbReference type="ARBA" id="ARBA00005064"/>
    </source>
</evidence>
<keyword evidence="10" id="KW-0496">Mitochondrion</keyword>
<keyword evidence="6 10" id="KW-0067">ATP-binding</keyword>
<feature type="binding site" evidence="10">
    <location>
        <begin position="320"/>
        <end position="322"/>
    </location>
    <ligand>
        <name>substrate</name>
        <note>ligand shared with subunit alpha</note>
    </ligand>
</feature>
<dbReference type="GO" id="GO:0042709">
    <property type="term" value="C:succinate-CoA ligase complex"/>
    <property type="evidence" value="ECO:0007669"/>
    <property type="project" value="TreeGrafter"/>
</dbReference>
<feature type="binding site" evidence="10">
    <location>
        <position position="212"/>
    </location>
    <ligand>
        <name>Mg(2+)</name>
        <dbReference type="ChEBI" id="CHEBI:18420"/>
    </ligand>
</feature>
<dbReference type="InterPro" id="IPR017866">
    <property type="entry name" value="Succ-CoA_synthase_bsu_CS"/>
</dbReference>
<dbReference type="PANTHER" id="PTHR11815">
    <property type="entry name" value="SUCCINYL-COA SYNTHETASE BETA CHAIN"/>
    <property type="match status" value="1"/>
</dbReference>
<reference evidence="14" key="1">
    <citation type="submission" date="2013-04" db="EMBL/GenBank/DDBJ databases">
        <title>The Genome Sequence of Fonticula alba ATCC 38817.</title>
        <authorList>
            <consortium name="The Broad Institute Genomics Platform"/>
            <person name="Russ C."/>
            <person name="Cuomo C."/>
            <person name="Burger G."/>
            <person name="Gray M.W."/>
            <person name="Holland P.W.H."/>
            <person name="King N."/>
            <person name="Lang F.B.F."/>
            <person name="Roger A.J."/>
            <person name="Ruiz-Trillo I."/>
            <person name="Brown M."/>
            <person name="Walker B."/>
            <person name="Young S."/>
            <person name="Zeng Q."/>
            <person name="Gargeya S."/>
            <person name="Fitzgerald M."/>
            <person name="Haas B."/>
            <person name="Abouelleil A."/>
            <person name="Allen A.W."/>
            <person name="Alvarado L."/>
            <person name="Arachchi H.M."/>
            <person name="Berlin A.M."/>
            <person name="Chapman S.B."/>
            <person name="Gainer-Dewar J."/>
            <person name="Goldberg J."/>
            <person name="Griggs A."/>
            <person name="Gujja S."/>
            <person name="Hansen M."/>
            <person name="Howarth C."/>
            <person name="Imamovic A."/>
            <person name="Ireland A."/>
            <person name="Larimer J."/>
            <person name="McCowan C."/>
            <person name="Murphy C."/>
            <person name="Pearson M."/>
            <person name="Poon T.W."/>
            <person name="Priest M."/>
            <person name="Roberts A."/>
            <person name="Saif S."/>
            <person name="Shea T."/>
            <person name="Sisk P."/>
            <person name="Sykes S."/>
            <person name="Wortman J."/>
            <person name="Nusbaum C."/>
            <person name="Birren B."/>
        </authorList>
    </citation>
    <scope>NUCLEOTIDE SEQUENCE [LARGE SCALE GENOMIC DNA]</scope>
    <source>
        <strain evidence="14">ATCC 38817</strain>
    </source>
</reference>
<dbReference type="eggNOG" id="KOG2799">
    <property type="taxonomic scope" value="Eukaryota"/>
</dbReference>
<keyword evidence="3 10" id="KW-0436">Ligase</keyword>
<dbReference type="Pfam" id="PF00549">
    <property type="entry name" value="Ligase_CoA"/>
    <property type="match status" value="1"/>
</dbReference>
<evidence type="ECO:0000256" key="9">
    <source>
        <dbReference type="ARBA" id="ARBA00063570"/>
    </source>
</evidence>
<dbReference type="Gene3D" id="3.30.1490.20">
    <property type="entry name" value="ATP-grasp fold, A domain"/>
    <property type="match status" value="1"/>
</dbReference>
<dbReference type="FunFam" id="3.40.50.261:FF:000001">
    <property type="entry name" value="Succinate--CoA ligase [ADP-forming] subunit beta"/>
    <property type="match status" value="1"/>
</dbReference>
<dbReference type="InterPro" id="IPR005811">
    <property type="entry name" value="SUCC_ACL_C"/>
</dbReference>
<dbReference type="EMBL" id="KB932215">
    <property type="protein sequence ID" value="KCV67636.1"/>
    <property type="molecule type" value="Genomic_DNA"/>
</dbReference>
<evidence type="ECO:0000256" key="11">
    <source>
        <dbReference type="RuleBase" id="RU361258"/>
    </source>
</evidence>
<dbReference type="GO" id="GO:0004775">
    <property type="term" value="F:succinate-CoA ligase (ADP-forming) activity"/>
    <property type="evidence" value="ECO:0007669"/>
    <property type="project" value="UniProtKB-UniRule"/>
</dbReference>
<gene>
    <name evidence="14" type="ORF">H696_05923</name>
</gene>
<accession>A0A058Z0H9</accession>
<proteinExistence type="inferred from homology"/>
<comment type="subunit">
    <text evidence="9">Heterodimer of an alpha and a beta subunit. The beta subunit determines specificity for GTP.</text>
</comment>
<feature type="binding site" evidence="10">
    <location>
        <position position="106"/>
    </location>
    <ligand>
        <name>ATP</name>
        <dbReference type="ChEBI" id="CHEBI:30616"/>
    </ligand>
</feature>
<evidence type="ECO:0000256" key="7">
    <source>
        <dbReference type="ARBA" id="ARBA00022842"/>
    </source>
</evidence>
<evidence type="ECO:0000259" key="12">
    <source>
        <dbReference type="Pfam" id="PF00549"/>
    </source>
</evidence>
<keyword evidence="8" id="KW-0809">Transit peptide</keyword>
<dbReference type="AlphaFoldDB" id="A0A058Z0H9"/>
<evidence type="ECO:0000259" key="13">
    <source>
        <dbReference type="Pfam" id="PF08442"/>
    </source>
</evidence>
<comment type="subcellular location">
    <subcellularLocation>
        <location evidence="10">Mitochondrion</location>
    </subcellularLocation>
</comment>
<evidence type="ECO:0000256" key="6">
    <source>
        <dbReference type="ARBA" id="ARBA00022840"/>
    </source>
</evidence>
<feature type="domain" description="ATP-citrate synthase/succinyl-CoA ligase C-terminal" evidence="12">
    <location>
        <begin position="261"/>
        <end position="381"/>
    </location>
</feature>
<dbReference type="Gene3D" id="3.40.50.261">
    <property type="entry name" value="Succinyl-CoA synthetase domains"/>
    <property type="match status" value="1"/>
</dbReference>
<dbReference type="FunFam" id="3.30.1490.20:FF:000004">
    <property type="entry name" value="Succinate--CoA ligase [ADP-forming] subunit beta, mitochondrial"/>
    <property type="match status" value="1"/>
</dbReference>
<feature type="binding site" evidence="10">
    <location>
        <position position="38"/>
    </location>
    <ligand>
        <name>ATP</name>
        <dbReference type="ChEBI" id="CHEBI:30616"/>
    </ligand>
</feature>
<dbReference type="InterPro" id="IPR016102">
    <property type="entry name" value="Succinyl-CoA_synth-like"/>
</dbReference>
<dbReference type="UniPathway" id="UPA00223">
    <property type="reaction ID" value="UER00999"/>
</dbReference>
<protein>
    <recommendedName>
        <fullName evidence="10">Succinate--CoA ligase [ADP-forming] subunit beta, mitochondrial</fullName>
        <ecNumber evidence="10">6.2.1.5</ecNumber>
    </recommendedName>
    <alternativeName>
        <fullName evidence="10">Succinyl-CoA synthetase beta chain</fullName>
        <shortName evidence="10">SCS-beta</shortName>
    </alternativeName>
</protein>
<dbReference type="OrthoDB" id="1552at2759"/>
<evidence type="ECO:0000256" key="5">
    <source>
        <dbReference type="ARBA" id="ARBA00022741"/>
    </source>
</evidence>
<dbReference type="FunFam" id="3.30.470.20:FF:000002">
    <property type="entry name" value="Succinate--CoA ligase [ADP-forming] subunit beta"/>
    <property type="match status" value="1"/>
</dbReference>
<dbReference type="GO" id="GO:0005739">
    <property type="term" value="C:mitochondrion"/>
    <property type="evidence" value="ECO:0007669"/>
    <property type="project" value="UniProtKB-SubCell"/>
</dbReference>
<dbReference type="GO" id="GO:0005524">
    <property type="term" value="F:ATP binding"/>
    <property type="evidence" value="ECO:0007669"/>
    <property type="project" value="UniProtKB-UniRule"/>
</dbReference>
<dbReference type="InterPro" id="IPR013815">
    <property type="entry name" value="ATP_grasp_subdomain_1"/>
</dbReference>
<evidence type="ECO:0000256" key="3">
    <source>
        <dbReference type="ARBA" id="ARBA00022598"/>
    </source>
</evidence>
<dbReference type="GO" id="GO:0000287">
    <property type="term" value="F:magnesium ion binding"/>
    <property type="evidence" value="ECO:0007669"/>
    <property type="project" value="UniProtKB-UniRule"/>
</dbReference>
<dbReference type="NCBIfam" id="TIGR01016">
    <property type="entry name" value="sucCoAbeta"/>
    <property type="match status" value="1"/>
</dbReference>
<dbReference type="RefSeq" id="XP_009497974.1">
    <property type="nucleotide sequence ID" value="XM_009499699.1"/>
</dbReference>
<evidence type="ECO:0000256" key="4">
    <source>
        <dbReference type="ARBA" id="ARBA00022723"/>
    </source>
</evidence>
<dbReference type="NCBIfam" id="NF001913">
    <property type="entry name" value="PRK00696.1"/>
    <property type="match status" value="1"/>
</dbReference>
<dbReference type="Gene3D" id="3.30.470.20">
    <property type="entry name" value="ATP-grasp fold, B domain"/>
    <property type="match status" value="1"/>
</dbReference>
<dbReference type="PROSITE" id="PS01217">
    <property type="entry name" value="SUCCINYL_COA_LIG_3"/>
    <property type="match status" value="1"/>
</dbReference>
<comment type="similarity">
    <text evidence="10 11">Belongs to the succinate/malate CoA ligase beta subunit family.</text>
</comment>